<dbReference type="EMBL" id="BKCL01000014">
    <property type="protein sequence ID" value="GEQ99196.1"/>
    <property type="molecule type" value="Genomic_DNA"/>
</dbReference>
<protein>
    <submittedName>
        <fullName evidence="2">Uncharacterized protein</fullName>
    </submittedName>
</protein>
<reference evidence="2 3" key="1">
    <citation type="submission" date="2019-09" db="EMBL/GenBank/DDBJ databases">
        <title>NBRP : Genome information of microbial organism related human and environment.</title>
        <authorList>
            <person name="Hattori M."/>
            <person name="Oshima K."/>
            <person name="Inaba H."/>
            <person name="Suda W."/>
            <person name="Sakamoto M."/>
            <person name="Iino T."/>
            <person name="Kitahara M."/>
            <person name="Oshida Y."/>
            <person name="Iida T."/>
            <person name="Kudo T."/>
            <person name="Itoh T."/>
            <person name="Ohkuma M."/>
        </authorList>
    </citation>
    <scope>NUCLEOTIDE SEQUENCE [LARGE SCALE GENOMIC DNA]</scope>
    <source>
        <strain evidence="2 3">Hi-2</strain>
    </source>
</reference>
<evidence type="ECO:0000313" key="2">
    <source>
        <dbReference type="EMBL" id="GEQ99196.1"/>
    </source>
</evidence>
<evidence type="ECO:0000313" key="3">
    <source>
        <dbReference type="Proteomes" id="UP000322084"/>
    </source>
</evidence>
<feature type="compositionally biased region" description="Pro residues" evidence="1">
    <location>
        <begin position="1"/>
        <end position="15"/>
    </location>
</feature>
<accession>A0A5A7MTR2</accession>
<feature type="region of interest" description="Disordered" evidence="1">
    <location>
        <begin position="1"/>
        <end position="22"/>
    </location>
</feature>
<evidence type="ECO:0000256" key="1">
    <source>
        <dbReference type="SAM" id="MobiDB-lite"/>
    </source>
</evidence>
<organism evidence="2 3">
    <name type="scientific">Iodidimonas gelatinilytica</name>
    <dbReference type="NCBI Taxonomy" id="1236966"/>
    <lineage>
        <taxon>Bacteria</taxon>
        <taxon>Pseudomonadati</taxon>
        <taxon>Pseudomonadota</taxon>
        <taxon>Alphaproteobacteria</taxon>
        <taxon>Iodidimonadales</taxon>
        <taxon>Iodidimonadaceae</taxon>
        <taxon>Iodidimonas</taxon>
    </lineage>
</organism>
<dbReference type="Proteomes" id="UP000322084">
    <property type="component" value="Unassembled WGS sequence"/>
</dbReference>
<dbReference type="AlphaFoldDB" id="A0A5A7MTR2"/>
<comment type="caution">
    <text evidence="2">The sequence shown here is derived from an EMBL/GenBank/DDBJ whole genome shotgun (WGS) entry which is preliminary data.</text>
</comment>
<proteinExistence type="predicted"/>
<sequence length="69" mass="7983">MTTDPNTPPAKPPTPDELDRDPTVSFWLKRNWRMACERDPFDATRDAAVLHEFCRVRLERILAKGVSDE</sequence>
<dbReference type="RefSeq" id="WP_150001331.1">
    <property type="nucleotide sequence ID" value="NZ_BKCL01000014.1"/>
</dbReference>
<name>A0A5A7MTR2_9PROT</name>
<gene>
    <name evidence="2" type="ORF">JCM17844_28330</name>
</gene>